<evidence type="ECO:0000259" key="1">
    <source>
        <dbReference type="Pfam" id="PF23651"/>
    </source>
</evidence>
<proteinExistence type="predicted"/>
<sequence>MLFTPRLYTEDMWGSVLAVDNFHSLPCYHTRTFIFSTRPSIADVATDKLTEWTVDLYPKGVWFRKSMLIVWAGTYDVPEVVLRTVRISITCQNCPEQSDCDRDYNDYYEPDVRVKIGILVWGVQNGVEHVASVVERVHRFSAQNR</sequence>
<dbReference type="AlphaFoldDB" id="A0A8S4SIQ6"/>
<dbReference type="EMBL" id="CAKXAJ010026541">
    <property type="protein sequence ID" value="CAH2269757.1"/>
    <property type="molecule type" value="Genomic_DNA"/>
</dbReference>
<gene>
    <name evidence="2" type="primary">jg18960</name>
    <name evidence="2" type="ORF">PAEG_LOCUS27818</name>
</gene>
<reference evidence="2" key="1">
    <citation type="submission" date="2022-03" db="EMBL/GenBank/DDBJ databases">
        <authorList>
            <person name="Lindestad O."/>
        </authorList>
    </citation>
    <scope>NUCLEOTIDE SEQUENCE</scope>
</reference>
<protein>
    <submittedName>
        <fullName evidence="2">Jg18960 protein</fullName>
    </submittedName>
</protein>
<evidence type="ECO:0000313" key="3">
    <source>
        <dbReference type="Proteomes" id="UP000838756"/>
    </source>
</evidence>
<comment type="caution">
    <text evidence="2">The sequence shown here is derived from an EMBL/GenBank/DDBJ whole genome shotgun (WGS) entry which is preliminary data.</text>
</comment>
<keyword evidence="3" id="KW-1185">Reference proteome</keyword>
<feature type="domain" description="BTBD17 TRAF" evidence="1">
    <location>
        <begin position="3"/>
        <end position="145"/>
    </location>
</feature>
<accession>A0A8S4SIQ6</accession>
<dbReference type="Proteomes" id="UP000838756">
    <property type="component" value="Unassembled WGS sequence"/>
</dbReference>
<name>A0A8S4SIQ6_9NEOP</name>
<dbReference type="InterPro" id="IPR056184">
    <property type="entry name" value="TRAF_BTBD17"/>
</dbReference>
<evidence type="ECO:0000313" key="2">
    <source>
        <dbReference type="EMBL" id="CAH2269757.1"/>
    </source>
</evidence>
<organism evidence="2 3">
    <name type="scientific">Pararge aegeria aegeria</name>
    <dbReference type="NCBI Taxonomy" id="348720"/>
    <lineage>
        <taxon>Eukaryota</taxon>
        <taxon>Metazoa</taxon>
        <taxon>Ecdysozoa</taxon>
        <taxon>Arthropoda</taxon>
        <taxon>Hexapoda</taxon>
        <taxon>Insecta</taxon>
        <taxon>Pterygota</taxon>
        <taxon>Neoptera</taxon>
        <taxon>Endopterygota</taxon>
        <taxon>Lepidoptera</taxon>
        <taxon>Glossata</taxon>
        <taxon>Ditrysia</taxon>
        <taxon>Papilionoidea</taxon>
        <taxon>Nymphalidae</taxon>
        <taxon>Satyrinae</taxon>
        <taxon>Satyrini</taxon>
        <taxon>Parargina</taxon>
        <taxon>Pararge</taxon>
    </lineage>
</organism>
<dbReference type="Pfam" id="PF23651">
    <property type="entry name" value="TRAF_BTBD17"/>
    <property type="match status" value="1"/>
</dbReference>
<dbReference type="OrthoDB" id="2359033at2759"/>